<feature type="transmembrane region" description="Helical" evidence="13">
    <location>
        <begin position="265"/>
        <end position="289"/>
    </location>
</feature>
<dbReference type="PROSITE" id="PS00108">
    <property type="entry name" value="PROTEIN_KINASE_ST"/>
    <property type="match status" value="1"/>
</dbReference>
<evidence type="ECO:0000313" key="16">
    <source>
        <dbReference type="EMBL" id="CAD6237906.1"/>
    </source>
</evidence>
<evidence type="ECO:0000259" key="15">
    <source>
        <dbReference type="PROSITE" id="PS50011"/>
    </source>
</evidence>
<feature type="domain" description="Protein kinase" evidence="15">
    <location>
        <begin position="382"/>
        <end position="651"/>
    </location>
</feature>
<proteinExistence type="inferred from homology"/>
<evidence type="ECO:0000256" key="8">
    <source>
        <dbReference type="ARBA" id="ARBA00022741"/>
    </source>
</evidence>
<dbReference type="FunFam" id="1.10.510.10:FF:000095">
    <property type="entry name" value="protein STRUBBELIG-RECEPTOR FAMILY 8"/>
    <property type="match status" value="1"/>
</dbReference>
<keyword evidence="8" id="KW-0547">Nucleotide-binding</keyword>
<keyword evidence="17" id="KW-1185">Reference proteome</keyword>
<dbReference type="EMBL" id="CAJGYO010000006">
    <property type="protein sequence ID" value="CAD6237906.1"/>
    <property type="molecule type" value="Genomic_DNA"/>
</dbReference>
<dbReference type="InterPro" id="IPR011009">
    <property type="entry name" value="Kinase-like_dom_sf"/>
</dbReference>
<keyword evidence="10 13" id="KW-1133">Transmembrane helix</keyword>
<dbReference type="GO" id="GO:0005524">
    <property type="term" value="F:ATP binding"/>
    <property type="evidence" value="ECO:0007669"/>
    <property type="project" value="UniProtKB-KW"/>
</dbReference>
<dbReference type="Pfam" id="PF08263">
    <property type="entry name" value="LRRNT_2"/>
    <property type="match status" value="1"/>
</dbReference>
<dbReference type="Pfam" id="PF13855">
    <property type="entry name" value="LRR_8"/>
    <property type="match status" value="1"/>
</dbReference>
<comment type="subcellular location">
    <subcellularLocation>
        <location evidence="1">Membrane</location>
    </subcellularLocation>
</comment>
<dbReference type="GO" id="GO:0004672">
    <property type="term" value="F:protein kinase activity"/>
    <property type="evidence" value="ECO:0007669"/>
    <property type="project" value="InterPro"/>
</dbReference>
<dbReference type="SMART" id="SM00369">
    <property type="entry name" value="LRR_TYP"/>
    <property type="match status" value="3"/>
</dbReference>
<dbReference type="InterPro" id="IPR032675">
    <property type="entry name" value="LRR_dom_sf"/>
</dbReference>
<keyword evidence="6 14" id="KW-0732">Signal</keyword>
<protein>
    <recommendedName>
        <fullName evidence="15">Protein kinase domain-containing protein</fullName>
    </recommendedName>
</protein>
<dbReference type="AlphaFoldDB" id="A0A811PBT8"/>
<dbReference type="FunFam" id="3.30.200.20:FF:000307">
    <property type="entry name" value="pollen receptor-like kinase 1"/>
    <property type="match status" value="1"/>
</dbReference>
<dbReference type="SUPFAM" id="SSF56112">
    <property type="entry name" value="Protein kinase-like (PK-like)"/>
    <property type="match status" value="1"/>
</dbReference>
<evidence type="ECO:0000256" key="10">
    <source>
        <dbReference type="ARBA" id="ARBA00022989"/>
    </source>
</evidence>
<evidence type="ECO:0000256" key="13">
    <source>
        <dbReference type="SAM" id="Phobius"/>
    </source>
</evidence>
<evidence type="ECO:0000256" key="7">
    <source>
        <dbReference type="ARBA" id="ARBA00022737"/>
    </source>
</evidence>
<name>A0A811PBT8_9POAL</name>
<comment type="similarity">
    <text evidence="2">Belongs to the protein kinase superfamily. Ser/Thr protein kinase family.</text>
</comment>
<keyword evidence="7" id="KW-0677">Repeat</keyword>
<dbReference type="GO" id="GO:0016020">
    <property type="term" value="C:membrane"/>
    <property type="evidence" value="ECO:0007669"/>
    <property type="project" value="UniProtKB-SubCell"/>
</dbReference>
<dbReference type="Pfam" id="PF00560">
    <property type="entry name" value="LRR_1"/>
    <property type="match status" value="2"/>
</dbReference>
<sequence length="688" mass="70849">MAGPRAPVAALAALLAVAAFTCCAVAEPPPSERSALLAFLTATPHERRLGWNASTPACGWVGVTCDAANSTVVEVRLPGVGIVGAIPPGTLGRLTNLRVLSLRSNRVLGTIPDDLLQLPGLKALFLQQNLLSGPIPSGIQRLGGLERLVLSHNNLSGSIPFALNNLTALRVLKLDGNHLSGSIPSISIAGLSILNVSDNNLNGSIPKSLSRFPRESFAGNLQLCGDPLPPCSSAFFPPTPSPGASPGGGGPAPGSSKKRKLSGAAIAGIVVGAVVVGLLLLIAIVLCAVSKRRSAAAREGPKAATSAAAAAAAPAARGQPPPASSEGGGITSSSKEDLGGGASGSAAAVAAAAAGAAAGEQSRLVFVGKGAGYSFDLEDLLRASAEVLGKGSVGTSYKAVLEEGTTVVVKRLKDVAVARREFDAHMEALGRVEHRNVLPVRAYYFSKDEKLLVYDYLPNGSLSAMLHGSRGSGRTPLDWEMRMRSALSAARGLAQLHTVHNLVHGDVKASNVLLRPDADAAALSDFSLHQLFAPSTTRAGGYRAPEVVDTRRLTFKSDVYSLGVLLLELLTGKSPSHSSLEGDGTLDLPRWVQSVVREEWTAEVFDVELVRLGASAEEEMVALLQVAMACVATVPDARPDAPDVVRMIEEIGGGHGGRTTTEESEGVRGTSEGERSRSGGTPPAAPTP</sequence>
<evidence type="ECO:0000256" key="6">
    <source>
        <dbReference type="ARBA" id="ARBA00022729"/>
    </source>
</evidence>
<evidence type="ECO:0000256" key="5">
    <source>
        <dbReference type="ARBA" id="ARBA00022692"/>
    </source>
</evidence>
<keyword evidence="4" id="KW-0433">Leucine-rich repeat</keyword>
<evidence type="ECO:0000256" key="11">
    <source>
        <dbReference type="ARBA" id="ARBA00023136"/>
    </source>
</evidence>
<keyword evidence="3" id="KW-0597">Phosphoprotein</keyword>
<accession>A0A811PBT8</accession>
<dbReference type="InterPro" id="IPR001245">
    <property type="entry name" value="Ser-Thr/Tyr_kinase_cat_dom"/>
</dbReference>
<feature type="compositionally biased region" description="Low complexity" evidence="12">
    <location>
        <begin position="308"/>
        <end position="318"/>
    </location>
</feature>
<dbReference type="InterPro" id="IPR008271">
    <property type="entry name" value="Ser/Thr_kinase_AS"/>
</dbReference>
<dbReference type="PANTHER" id="PTHR48010">
    <property type="entry name" value="OS05G0588300 PROTEIN"/>
    <property type="match status" value="1"/>
</dbReference>
<dbReference type="Gene3D" id="3.30.200.20">
    <property type="entry name" value="Phosphorylase Kinase, domain 1"/>
    <property type="match status" value="1"/>
</dbReference>
<dbReference type="PANTHER" id="PTHR48010:SF55">
    <property type="entry name" value="OS01G0607900 PROTEIN"/>
    <property type="match status" value="1"/>
</dbReference>
<evidence type="ECO:0000256" key="14">
    <source>
        <dbReference type="SAM" id="SignalP"/>
    </source>
</evidence>
<dbReference type="Proteomes" id="UP000604825">
    <property type="component" value="Unassembled WGS sequence"/>
</dbReference>
<evidence type="ECO:0000256" key="2">
    <source>
        <dbReference type="ARBA" id="ARBA00008684"/>
    </source>
</evidence>
<evidence type="ECO:0000256" key="9">
    <source>
        <dbReference type="ARBA" id="ARBA00022840"/>
    </source>
</evidence>
<feature type="region of interest" description="Disordered" evidence="12">
    <location>
        <begin position="308"/>
        <end position="339"/>
    </location>
</feature>
<dbReference type="InterPro" id="IPR001611">
    <property type="entry name" value="Leu-rich_rpt"/>
</dbReference>
<dbReference type="OrthoDB" id="4062651at2759"/>
<dbReference type="SMART" id="SM00220">
    <property type="entry name" value="S_TKc"/>
    <property type="match status" value="1"/>
</dbReference>
<dbReference type="InterPro" id="IPR013210">
    <property type="entry name" value="LRR_N_plant-typ"/>
</dbReference>
<feature type="region of interest" description="Disordered" evidence="12">
    <location>
        <begin position="650"/>
        <end position="688"/>
    </location>
</feature>
<evidence type="ECO:0000256" key="4">
    <source>
        <dbReference type="ARBA" id="ARBA00022614"/>
    </source>
</evidence>
<dbReference type="InterPro" id="IPR000719">
    <property type="entry name" value="Prot_kinase_dom"/>
</dbReference>
<dbReference type="Gene3D" id="3.80.10.10">
    <property type="entry name" value="Ribonuclease Inhibitor"/>
    <property type="match status" value="2"/>
</dbReference>
<dbReference type="FunFam" id="3.80.10.10:FF:000234">
    <property type="entry name" value="Probable inactive receptor kinase RLK902"/>
    <property type="match status" value="1"/>
</dbReference>
<dbReference type="SUPFAM" id="SSF52058">
    <property type="entry name" value="L domain-like"/>
    <property type="match status" value="1"/>
</dbReference>
<evidence type="ECO:0000256" key="12">
    <source>
        <dbReference type="SAM" id="MobiDB-lite"/>
    </source>
</evidence>
<evidence type="ECO:0000313" key="17">
    <source>
        <dbReference type="Proteomes" id="UP000604825"/>
    </source>
</evidence>
<comment type="caution">
    <text evidence="16">The sequence shown here is derived from an EMBL/GenBank/DDBJ whole genome shotgun (WGS) entry which is preliminary data.</text>
</comment>
<organism evidence="16 17">
    <name type="scientific">Miscanthus lutarioriparius</name>
    <dbReference type="NCBI Taxonomy" id="422564"/>
    <lineage>
        <taxon>Eukaryota</taxon>
        <taxon>Viridiplantae</taxon>
        <taxon>Streptophyta</taxon>
        <taxon>Embryophyta</taxon>
        <taxon>Tracheophyta</taxon>
        <taxon>Spermatophyta</taxon>
        <taxon>Magnoliopsida</taxon>
        <taxon>Liliopsida</taxon>
        <taxon>Poales</taxon>
        <taxon>Poaceae</taxon>
        <taxon>PACMAD clade</taxon>
        <taxon>Panicoideae</taxon>
        <taxon>Andropogonodae</taxon>
        <taxon>Andropogoneae</taxon>
        <taxon>Saccharinae</taxon>
        <taxon>Miscanthus</taxon>
    </lineage>
</organism>
<reference evidence="16" key="1">
    <citation type="submission" date="2020-10" db="EMBL/GenBank/DDBJ databases">
        <authorList>
            <person name="Han B."/>
            <person name="Lu T."/>
            <person name="Zhao Q."/>
            <person name="Huang X."/>
            <person name="Zhao Y."/>
        </authorList>
    </citation>
    <scope>NUCLEOTIDE SEQUENCE</scope>
</reference>
<dbReference type="InterPro" id="IPR050994">
    <property type="entry name" value="At_inactive_RLKs"/>
</dbReference>
<dbReference type="Pfam" id="PF07714">
    <property type="entry name" value="PK_Tyr_Ser-Thr"/>
    <property type="match status" value="1"/>
</dbReference>
<evidence type="ECO:0000256" key="1">
    <source>
        <dbReference type="ARBA" id="ARBA00004370"/>
    </source>
</evidence>
<keyword evidence="5 13" id="KW-0812">Transmembrane</keyword>
<keyword evidence="9" id="KW-0067">ATP-binding</keyword>
<evidence type="ECO:0000256" key="3">
    <source>
        <dbReference type="ARBA" id="ARBA00022553"/>
    </source>
</evidence>
<gene>
    <name evidence="16" type="ORF">NCGR_LOCUS25306</name>
</gene>
<dbReference type="PROSITE" id="PS50011">
    <property type="entry name" value="PROTEIN_KINASE_DOM"/>
    <property type="match status" value="1"/>
</dbReference>
<keyword evidence="11 13" id="KW-0472">Membrane</keyword>
<feature type="region of interest" description="Disordered" evidence="12">
    <location>
        <begin position="234"/>
        <end position="257"/>
    </location>
</feature>
<dbReference type="InterPro" id="IPR003591">
    <property type="entry name" value="Leu-rich_rpt_typical-subtyp"/>
</dbReference>
<feature type="signal peptide" evidence="14">
    <location>
        <begin position="1"/>
        <end position="26"/>
    </location>
</feature>
<feature type="chain" id="PRO_5032840798" description="Protein kinase domain-containing protein" evidence="14">
    <location>
        <begin position="27"/>
        <end position="688"/>
    </location>
</feature>
<dbReference type="Gene3D" id="1.10.510.10">
    <property type="entry name" value="Transferase(Phosphotransferase) domain 1"/>
    <property type="match status" value="1"/>
</dbReference>